<dbReference type="EMBL" id="WNVC01000001">
    <property type="protein sequence ID" value="MDZ4997507.1"/>
    <property type="molecule type" value="Genomic_DNA"/>
</dbReference>
<reference evidence="2" key="1">
    <citation type="submission" date="2019-11" db="EMBL/GenBank/DDBJ databases">
        <title>Characterization of Clostridium perfringens isolates from swine manure treated agricultural soils.</title>
        <authorList>
            <person name="Wushke S.T."/>
        </authorList>
    </citation>
    <scope>NUCLEOTIDE SEQUENCE</scope>
    <source>
        <strain evidence="3">X15</strain>
        <strain evidence="2">X26</strain>
    </source>
</reference>
<dbReference type="PROSITE" id="PS50126">
    <property type="entry name" value="S1"/>
    <property type="match status" value="1"/>
</dbReference>
<dbReference type="GO" id="GO:0006139">
    <property type="term" value="P:nucleobase-containing compound metabolic process"/>
    <property type="evidence" value="ECO:0007669"/>
    <property type="project" value="InterPro"/>
</dbReference>
<dbReference type="Proteomes" id="UP001289066">
    <property type="component" value="Unassembled WGS sequence"/>
</dbReference>
<dbReference type="SUPFAM" id="SSF47781">
    <property type="entry name" value="RuvA domain 2-like"/>
    <property type="match status" value="2"/>
</dbReference>
<dbReference type="Gene3D" id="2.40.50.140">
    <property type="entry name" value="Nucleic acid-binding proteins"/>
    <property type="match status" value="1"/>
</dbReference>
<dbReference type="InterPro" id="IPR044146">
    <property type="entry name" value="S1_Tex"/>
</dbReference>
<organism evidence="2 4">
    <name type="scientific">Clostridium perfringens</name>
    <dbReference type="NCBI Taxonomy" id="1502"/>
    <lineage>
        <taxon>Bacteria</taxon>
        <taxon>Bacillati</taxon>
        <taxon>Bacillota</taxon>
        <taxon>Clostridia</taxon>
        <taxon>Eubacteriales</taxon>
        <taxon>Clostridiaceae</taxon>
        <taxon>Clostridium</taxon>
    </lineage>
</organism>
<dbReference type="Pfam" id="PF16921">
    <property type="entry name" value="Tex_YqgF"/>
    <property type="match status" value="1"/>
</dbReference>
<dbReference type="InterPro" id="IPR041692">
    <property type="entry name" value="HHH_9"/>
</dbReference>
<proteinExistence type="predicted"/>
<dbReference type="InterPro" id="IPR012337">
    <property type="entry name" value="RNaseH-like_sf"/>
</dbReference>
<dbReference type="InterPro" id="IPR037027">
    <property type="entry name" value="YqgF/RNaseH-like_dom_sf"/>
</dbReference>
<dbReference type="Gene3D" id="1.10.10.650">
    <property type="entry name" value="RuvA domain 2-like"/>
    <property type="match status" value="1"/>
</dbReference>
<dbReference type="PANTHER" id="PTHR10724">
    <property type="entry name" value="30S RIBOSOMAL PROTEIN S1"/>
    <property type="match status" value="1"/>
</dbReference>
<dbReference type="FunFam" id="2.40.50.140:FF:000051">
    <property type="entry name" value="RNA-binding transcriptional accessory protein"/>
    <property type="match status" value="1"/>
</dbReference>
<dbReference type="InterPro" id="IPR003029">
    <property type="entry name" value="S1_domain"/>
</dbReference>
<dbReference type="InterPro" id="IPR050437">
    <property type="entry name" value="Ribos_protein_bS1-like"/>
</dbReference>
<dbReference type="CDD" id="cd05685">
    <property type="entry name" value="S1_Tex"/>
    <property type="match status" value="1"/>
</dbReference>
<dbReference type="InterPro" id="IPR023319">
    <property type="entry name" value="Tex-like_HTH_dom_sf"/>
</dbReference>
<evidence type="ECO:0000259" key="1">
    <source>
        <dbReference type="PROSITE" id="PS50126"/>
    </source>
</evidence>
<dbReference type="GO" id="GO:0005737">
    <property type="term" value="C:cytoplasm"/>
    <property type="evidence" value="ECO:0007669"/>
    <property type="project" value="UniProtKB-ARBA"/>
</dbReference>
<dbReference type="FunFam" id="1.10.10.650:FF:000001">
    <property type="entry name" value="S1 RNA-binding domain 1"/>
    <property type="match status" value="1"/>
</dbReference>
<feature type="domain" description="S1 motif" evidence="1">
    <location>
        <begin position="648"/>
        <end position="717"/>
    </location>
</feature>
<dbReference type="SUPFAM" id="SSF53098">
    <property type="entry name" value="Ribonuclease H-like"/>
    <property type="match status" value="1"/>
</dbReference>
<dbReference type="Gene3D" id="3.30.420.140">
    <property type="entry name" value="YqgF/RNase H-like domain"/>
    <property type="match status" value="1"/>
</dbReference>
<sequence length="720" mass="81062">MDNINHILSKELGISLKQVTSVIEMLDEGNTVPFIARYRKERTGGLTDEVLRKFNERLTYLRNLESRKEDVLRIIEEQEKLTPELKLKIEKATTLTEVEDIYRPFKAKKRTRATMAIEKGLKPLAELILSGEFNGDIVEEANKYINEEKGVKNEEEALQGAMDIISEIISDNADYRKWIRNFVQKDGIIQVKGSSEEQTPYEMYYDYKEPVRTIPSHRILAINRGEKEKILSVKVTCNDDKIIDYLNKKVLKGNKITDKYLEESIKDSFKRLIYPSIEREIRSELTSKGEEGAIDIFKANLKALLMQAPIKGKVVMGFDPGFRTGCKVAILDETGKFVENTTVYPTAPQNRIDETISTLKKLIKKHGVQVISLGNGTASRESEEVIAKMLKEIKDETGKELFYVIVSEAGASVYSASELANKEYPDLDVTVRGAISIGRRLQDPLAELVKIDPKAIGVGQYQHDVTQKKLDESLAGIVEDCVNNVGVDLNIATPSLLSYISGINASIAKNIVDYREENGKFKSRKELLKVKRLGQKAYEQCAGFLRVMESKEALDNTSVHPESYGVAKELIKTLGYTEEDLKNGKLVDIDERVKAKGISNLAKELEVGEPTLNDIIKEIKKPGRDPREELPKPIFKSGVIEMKDLKPGMILMGTVRNVSDFGAFVDIGVHQDGLVHKSQMADRFVKHPLDIVKVGDVVEVRILDVDLKRKRISLSMKKEG</sequence>
<dbReference type="Pfam" id="PF17674">
    <property type="entry name" value="HHH_9"/>
    <property type="match status" value="1"/>
</dbReference>
<dbReference type="FunFam" id="3.30.420.140:FF:000001">
    <property type="entry name" value="RNA-binding transcriptional accessory protein"/>
    <property type="match status" value="1"/>
</dbReference>
<dbReference type="Gene3D" id="1.10.3500.10">
    <property type="entry name" value="Tex N-terminal region-like"/>
    <property type="match status" value="1"/>
</dbReference>
<dbReference type="SUPFAM" id="SSF158832">
    <property type="entry name" value="Tex N-terminal region-like"/>
    <property type="match status" value="1"/>
</dbReference>
<dbReference type="Gene3D" id="1.10.150.310">
    <property type="entry name" value="Tex RuvX-like domain-like"/>
    <property type="match status" value="1"/>
</dbReference>
<dbReference type="InterPro" id="IPR018974">
    <property type="entry name" value="Tex-like_N"/>
</dbReference>
<dbReference type="Proteomes" id="UP001291306">
    <property type="component" value="Unassembled WGS sequence"/>
</dbReference>
<dbReference type="Pfam" id="PF00575">
    <property type="entry name" value="S1"/>
    <property type="match status" value="1"/>
</dbReference>
<dbReference type="SMART" id="SM00732">
    <property type="entry name" value="YqgFc"/>
    <property type="match status" value="1"/>
</dbReference>
<accession>A0AAW9I967</accession>
<comment type="caution">
    <text evidence="2">The sequence shown here is derived from an EMBL/GenBank/DDBJ whole genome shotgun (WGS) entry which is preliminary data.</text>
</comment>
<dbReference type="PANTHER" id="PTHR10724:SF10">
    <property type="entry name" value="S1 RNA-BINDING DOMAIN-CONTAINING PROTEIN 1"/>
    <property type="match status" value="1"/>
</dbReference>
<dbReference type="Pfam" id="PF09371">
    <property type="entry name" value="Tex_N"/>
    <property type="match status" value="1"/>
</dbReference>
<dbReference type="InterPro" id="IPR006641">
    <property type="entry name" value="YqgF/RNaseH-like_dom"/>
</dbReference>
<dbReference type="Pfam" id="PF22706">
    <property type="entry name" value="Tex_central_region"/>
    <property type="match status" value="1"/>
</dbReference>
<dbReference type="GO" id="GO:0003729">
    <property type="term" value="F:mRNA binding"/>
    <property type="evidence" value="ECO:0007669"/>
    <property type="project" value="UniProtKB-ARBA"/>
</dbReference>
<dbReference type="InterPro" id="IPR010994">
    <property type="entry name" value="RuvA_2-like"/>
</dbReference>
<dbReference type="RefSeq" id="WP_198603076.1">
    <property type="nucleotide sequence ID" value="NZ_CATNWL010000006.1"/>
</dbReference>
<evidence type="ECO:0000313" key="3">
    <source>
        <dbReference type="EMBL" id="MDZ5031839.1"/>
    </source>
</evidence>
<dbReference type="Pfam" id="PF12836">
    <property type="entry name" value="HHH_3"/>
    <property type="match status" value="1"/>
</dbReference>
<dbReference type="EMBL" id="WNVG01000006">
    <property type="protein sequence ID" value="MDZ5031839.1"/>
    <property type="molecule type" value="Genomic_DNA"/>
</dbReference>
<gene>
    <name evidence="2" type="ORF">GNF79_00050</name>
    <name evidence="3" type="ORF">GNF81_03315</name>
</gene>
<dbReference type="InterPro" id="IPR032639">
    <property type="entry name" value="Tex_YqgF"/>
</dbReference>
<dbReference type="FunFam" id="1.10.150.310:FF:000001">
    <property type="entry name" value="RNA-binding transcriptional accessory protein"/>
    <property type="match status" value="1"/>
</dbReference>
<protein>
    <submittedName>
        <fullName evidence="2">S1 RNA-binding domain-containing protein</fullName>
    </submittedName>
</protein>
<dbReference type="GO" id="GO:0003735">
    <property type="term" value="F:structural constituent of ribosome"/>
    <property type="evidence" value="ECO:0007669"/>
    <property type="project" value="TreeGrafter"/>
</dbReference>
<dbReference type="InterPro" id="IPR012340">
    <property type="entry name" value="NA-bd_OB-fold"/>
</dbReference>
<evidence type="ECO:0000313" key="2">
    <source>
        <dbReference type="EMBL" id="MDZ4997507.1"/>
    </source>
</evidence>
<dbReference type="SMART" id="SM00316">
    <property type="entry name" value="S1"/>
    <property type="match status" value="1"/>
</dbReference>
<dbReference type="AlphaFoldDB" id="A0AAW9I967"/>
<evidence type="ECO:0000313" key="4">
    <source>
        <dbReference type="Proteomes" id="UP001291306"/>
    </source>
</evidence>
<dbReference type="InterPro" id="IPR023323">
    <property type="entry name" value="Tex-like_dom_sf"/>
</dbReference>
<dbReference type="SUPFAM" id="SSF50249">
    <property type="entry name" value="Nucleic acid-binding proteins"/>
    <property type="match status" value="1"/>
</dbReference>
<dbReference type="InterPro" id="IPR055179">
    <property type="entry name" value="Tex-like_central_region"/>
</dbReference>
<dbReference type="GO" id="GO:0006412">
    <property type="term" value="P:translation"/>
    <property type="evidence" value="ECO:0007669"/>
    <property type="project" value="TreeGrafter"/>
</dbReference>
<name>A0AAW9I967_CLOPF</name>